<feature type="compositionally biased region" description="Polar residues" evidence="9">
    <location>
        <begin position="197"/>
        <end position="209"/>
    </location>
</feature>
<keyword evidence="7 8" id="KW-0131">Cell cycle</keyword>
<dbReference type="AlphaFoldDB" id="C4R798"/>
<evidence type="ECO:0000256" key="3">
    <source>
        <dbReference type="ARBA" id="ARBA00011217"/>
    </source>
</evidence>
<dbReference type="GO" id="GO:0031297">
    <property type="term" value="P:replication fork processing"/>
    <property type="evidence" value="ECO:0007669"/>
    <property type="project" value="UniProtKB-UniRule"/>
</dbReference>
<organism evidence="11 12">
    <name type="scientific">Komagataella phaffii (strain GS115 / ATCC 20864)</name>
    <name type="common">Yeast</name>
    <name type="synonym">Pichia pastoris</name>
    <dbReference type="NCBI Taxonomy" id="644223"/>
    <lineage>
        <taxon>Eukaryota</taxon>
        <taxon>Fungi</taxon>
        <taxon>Dikarya</taxon>
        <taxon>Ascomycota</taxon>
        <taxon>Saccharomycotina</taxon>
        <taxon>Pichiomycetes</taxon>
        <taxon>Pichiales</taxon>
        <taxon>Pichiaceae</taxon>
        <taxon>Komagataella</taxon>
    </lineage>
</organism>
<dbReference type="OrthoDB" id="437078at2759"/>
<evidence type="ECO:0000256" key="5">
    <source>
        <dbReference type="ARBA" id="ARBA00022880"/>
    </source>
</evidence>
<dbReference type="InterPro" id="IPR040038">
    <property type="entry name" value="TIPIN/Csm3/Swi3"/>
</dbReference>
<evidence type="ECO:0000256" key="8">
    <source>
        <dbReference type="RuleBase" id="RU366049"/>
    </source>
</evidence>
<feature type="region of interest" description="Disordered" evidence="9">
    <location>
        <begin position="1"/>
        <end position="33"/>
    </location>
</feature>
<dbReference type="GO" id="GO:0006974">
    <property type="term" value="P:DNA damage response"/>
    <property type="evidence" value="ECO:0007669"/>
    <property type="project" value="UniProtKB-KW"/>
</dbReference>
<keyword evidence="12" id="KW-1185">Reference proteome</keyword>
<evidence type="ECO:0000259" key="10">
    <source>
        <dbReference type="Pfam" id="PF07962"/>
    </source>
</evidence>
<accession>C4R798</accession>
<dbReference type="InParanoid" id="C4R798"/>
<protein>
    <recommendedName>
        <fullName evidence="8">Chromosome segregation in meiosis protein</fullName>
    </recommendedName>
</protein>
<dbReference type="Proteomes" id="UP000000314">
    <property type="component" value="Chromosome 4"/>
</dbReference>
<sequence length="243" mass="28291">MSDELDPDNVLGASADTQSKDIDETNQDLLGPKKSTSTRRKLYVLNEDVLLSSKGYPDLLRQCQNFKFKKRKPYKEFTRSYHMENMEKLLQMYQLWGHQVYPRANFNDFTKVCARASNRPRVKRWRVQTTKDEINRKFYNETGQFDDILVENGEKDELPVRESTPGETTVFSNTEPQDSTLNTHLFVDDDDDDIYTTMPSNSTSTSASKDPTHEEMLDIDEPTVQNQELDFQDELEAMREMGM</sequence>
<reference evidence="11 12" key="1">
    <citation type="journal article" date="2009" name="Nat. Biotechnol.">
        <title>Genome sequence of the recombinant protein production host Pichia pastoris.</title>
        <authorList>
            <person name="De Schutter K."/>
            <person name="Lin Y.C."/>
            <person name="Tiels P."/>
            <person name="Van Hecke A."/>
            <person name="Glinka S."/>
            <person name="Weber-Lehmann J."/>
            <person name="Rouze P."/>
            <person name="Van de Peer Y."/>
            <person name="Callewaert N."/>
        </authorList>
    </citation>
    <scope>NUCLEOTIDE SEQUENCE [LARGE SCALE GENOMIC DNA]</scope>
    <source>
        <strain evidence="12">GS115 / ATCC 20864</strain>
    </source>
</reference>
<name>C4R798_KOMPG</name>
<dbReference type="GO" id="GO:0031298">
    <property type="term" value="C:replication fork protection complex"/>
    <property type="evidence" value="ECO:0007669"/>
    <property type="project" value="TreeGrafter"/>
</dbReference>
<evidence type="ECO:0000313" key="12">
    <source>
        <dbReference type="Proteomes" id="UP000000314"/>
    </source>
</evidence>
<keyword evidence="5" id="KW-0236">DNA replication inhibitor</keyword>
<keyword evidence="6 8" id="KW-0539">Nucleus</keyword>
<comment type="function">
    <text evidence="8">Plays an important role in the control of DNA replication and the maintenance of replication fork stability.</text>
</comment>
<dbReference type="STRING" id="644223.C4R798"/>
<dbReference type="OMA" id="ADMDDMW"/>
<evidence type="ECO:0000313" key="11">
    <source>
        <dbReference type="EMBL" id="CAY71473.1"/>
    </source>
</evidence>
<evidence type="ECO:0000256" key="2">
    <source>
        <dbReference type="ARBA" id="ARBA00006075"/>
    </source>
</evidence>
<evidence type="ECO:0000256" key="7">
    <source>
        <dbReference type="ARBA" id="ARBA00023306"/>
    </source>
</evidence>
<dbReference type="RefSeq" id="XP_002493652.1">
    <property type="nucleotide sequence ID" value="XM_002493607.1"/>
</dbReference>
<comment type="subcellular location">
    <subcellularLocation>
        <location evidence="1 8">Nucleus</location>
    </subcellularLocation>
</comment>
<evidence type="ECO:0000256" key="4">
    <source>
        <dbReference type="ARBA" id="ARBA00022763"/>
    </source>
</evidence>
<dbReference type="GO" id="GO:0043111">
    <property type="term" value="P:replication fork arrest"/>
    <property type="evidence" value="ECO:0007669"/>
    <property type="project" value="TreeGrafter"/>
</dbReference>
<feature type="compositionally biased region" description="Polar residues" evidence="9">
    <location>
        <begin position="165"/>
        <end position="183"/>
    </location>
</feature>
<gene>
    <name evidence="11" type="ordered locus">PAS_chr4_0244</name>
</gene>
<dbReference type="GO" id="GO:0003677">
    <property type="term" value="F:DNA binding"/>
    <property type="evidence" value="ECO:0007669"/>
    <property type="project" value="TreeGrafter"/>
</dbReference>
<evidence type="ECO:0000256" key="1">
    <source>
        <dbReference type="ARBA" id="ARBA00004123"/>
    </source>
</evidence>
<dbReference type="KEGG" id="ppa:PAS_chr4_0244"/>
<dbReference type="PANTHER" id="PTHR13220">
    <property type="entry name" value="TIMELESS INTERACTING-RELATED"/>
    <property type="match status" value="1"/>
</dbReference>
<feature type="domain" description="Chromosome segregation in meiosis protein 3" evidence="10">
    <location>
        <begin position="45"/>
        <end position="132"/>
    </location>
</feature>
<proteinExistence type="inferred from homology"/>
<dbReference type="GeneID" id="8200913"/>
<evidence type="ECO:0000256" key="6">
    <source>
        <dbReference type="ARBA" id="ARBA00023242"/>
    </source>
</evidence>
<dbReference type="InterPro" id="IPR012923">
    <property type="entry name" value="Csm3"/>
</dbReference>
<dbReference type="EMBL" id="FN392322">
    <property type="protein sequence ID" value="CAY71473.1"/>
    <property type="molecule type" value="Genomic_DNA"/>
</dbReference>
<feature type="region of interest" description="Disordered" evidence="9">
    <location>
        <begin position="158"/>
        <end position="224"/>
    </location>
</feature>
<dbReference type="PANTHER" id="PTHR13220:SF11">
    <property type="entry name" value="TIMELESS-INTERACTING PROTEIN"/>
    <property type="match status" value="1"/>
</dbReference>
<keyword evidence="4 8" id="KW-0227">DNA damage</keyword>
<dbReference type="HOGENOM" id="CLU_1142925_0_0_1"/>
<comment type="similarity">
    <text evidence="2 8">Belongs to the CSM3 family.</text>
</comment>
<dbReference type="eggNOG" id="KOG3004">
    <property type="taxonomic scope" value="Eukaryota"/>
</dbReference>
<comment type="subunit">
    <text evidence="3">Component of the fork protection complex (FPC) consisting of TOF1 and CSM3.</text>
</comment>
<dbReference type="GO" id="GO:0000076">
    <property type="term" value="P:DNA replication checkpoint signaling"/>
    <property type="evidence" value="ECO:0007669"/>
    <property type="project" value="UniProtKB-UniRule"/>
</dbReference>
<evidence type="ECO:0000256" key="9">
    <source>
        <dbReference type="SAM" id="MobiDB-lite"/>
    </source>
</evidence>
<dbReference type="Pfam" id="PF07962">
    <property type="entry name" value="Swi3"/>
    <property type="match status" value="1"/>
</dbReference>